<dbReference type="RefSeq" id="WP_310742415.1">
    <property type="nucleotide sequence ID" value="NZ_BAAAEW010000004.1"/>
</dbReference>
<dbReference type="SUPFAM" id="SSF55073">
    <property type="entry name" value="Nucleotide cyclase"/>
    <property type="match status" value="1"/>
</dbReference>
<dbReference type="Proteomes" id="UP001500279">
    <property type="component" value="Unassembled WGS sequence"/>
</dbReference>
<evidence type="ECO:0000313" key="3">
    <source>
        <dbReference type="EMBL" id="GAA0742918.1"/>
    </source>
</evidence>
<feature type="domain" description="Guanylate cyclase" evidence="2">
    <location>
        <begin position="466"/>
        <end position="598"/>
    </location>
</feature>
<evidence type="ECO:0000313" key="4">
    <source>
        <dbReference type="Proteomes" id="UP001500279"/>
    </source>
</evidence>
<feature type="transmembrane region" description="Helical" evidence="1">
    <location>
        <begin position="370"/>
        <end position="393"/>
    </location>
</feature>
<dbReference type="Pfam" id="PF05226">
    <property type="entry name" value="CHASE2"/>
    <property type="match status" value="1"/>
</dbReference>
<dbReference type="Gene3D" id="3.30.70.1230">
    <property type="entry name" value="Nucleotide cyclase"/>
    <property type="match status" value="1"/>
</dbReference>
<dbReference type="InterPro" id="IPR001054">
    <property type="entry name" value="A/G_cyclase"/>
</dbReference>
<dbReference type="PANTHER" id="PTHR43081">
    <property type="entry name" value="ADENYLATE CYCLASE, TERMINAL-DIFFERENTIATION SPECIFIC-RELATED"/>
    <property type="match status" value="1"/>
</dbReference>
<dbReference type="SMART" id="SM01080">
    <property type="entry name" value="CHASE2"/>
    <property type="match status" value="1"/>
</dbReference>
<accession>A0ABN1JMK3</accession>
<dbReference type="PANTHER" id="PTHR43081:SF1">
    <property type="entry name" value="ADENYLATE CYCLASE, TERMINAL-DIFFERENTIATION SPECIFIC"/>
    <property type="match status" value="1"/>
</dbReference>
<dbReference type="InterPro" id="IPR029787">
    <property type="entry name" value="Nucleotide_cyclase"/>
</dbReference>
<organism evidence="3 4">
    <name type="scientific">Ideonella azotifigens</name>
    <dbReference type="NCBI Taxonomy" id="513160"/>
    <lineage>
        <taxon>Bacteria</taxon>
        <taxon>Pseudomonadati</taxon>
        <taxon>Pseudomonadota</taxon>
        <taxon>Betaproteobacteria</taxon>
        <taxon>Burkholderiales</taxon>
        <taxon>Sphaerotilaceae</taxon>
        <taxon>Ideonella</taxon>
    </lineage>
</organism>
<feature type="transmembrane region" description="Helical" evidence="1">
    <location>
        <begin position="399"/>
        <end position="419"/>
    </location>
</feature>
<evidence type="ECO:0000256" key="1">
    <source>
        <dbReference type="SAM" id="Phobius"/>
    </source>
</evidence>
<dbReference type="EMBL" id="BAAAEW010000004">
    <property type="protein sequence ID" value="GAA0742918.1"/>
    <property type="molecule type" value="Genomic_DNA"/>
</dbReference>
<name>A0ABN1JMK3_9BURK</name>
<protein>
    <submittedName>
        <fullName evidence="3">Adenylate/guanylate cyclase domain-containing protein</fullName>
    </submittedName>
</protein>
<sequence length="736" mass="76379">MRLRGLAWWAGGALALLGAWHAAVRPLPPLARLEAAADDWRQDLLAPAHAAGPHPDILIVDIDEASLQAVGHWPWPRERIAALSRELLQRQQVAALAFDFVFPEAAEGDDTLAAAWRGQPVVAGFYLQATGANYRAGQLPAALASTNTVPQGWPLWTGYAASLPALAQAAPHAGFFNVLPDADGLVRSVPAAAVVQGQLQPSLALATLQLVTGSPAATAGVSAEWLPATSAQPRAAVAALRVSPPGQAARRLPVDEHGNWRVPFRGPAGVQGGSFRYLGAATVLAGGLPAASLAGRIVLLGSSAPGLADLRPTPAGNATPGVEVHAHLLAGLLDGALPYRPAWAPGYEVCLIALSLLLCGLAARLKAAPLALAGVAAVMALLLAANAALYAGLALVLPVASAVLLGAMLAALLVGQNYLGEWRNRRSLLQLFDQYLPPERARALAQELARDPAQQQTLQAENRELTLLFCDLQGFTALSEQLPPLALRDLLNHYFSTVTQVVHAHGGTLDKFIGDAVMAFWGAPQAQPDHAQRAVAAAWDLRQAAEPLNQRLRDQGLPAIRFGIGLASGVVCVGDLGSALRRSYTAVGDAVNLAARLEALTRELGAPLLVASSTQAACGPAPAGAAWLEVDQTQVRGRQQSVTVFTLAGTASPPTPAQALQLQTWALAQAAVRTHHAAQALALLADLTALRAADIPTPLASPAPTALNTVLAALCASLETRLRANVDEPPASASAT</sequence>
<keyword evidence="1" id="KW-0812">Transmembrane</keyword>
<dbReference type="PROSITE" id="PS50125">
    <property type="entry name" value="GUANYLATE_CYCLASE_2"/>
    <property type="match status" value="1"/>
</dbReference>
<proteinExistence type="predicted"/>
<dbReference type="SMART" id="SM00044">
    <property type="entry name" value="CYCc"/>
    <property type="match status" value="1"/>
</dbReference>
<keyword evidence="1" id="KW-1133">Transmembrane helix</keyword>
<dbReference type="InterPro" id="IPR050697">
    <property type="entry name" value="Adenylyl/Guanylyl_Cyclase_3/4"/>
</dbReference>
<comment type="caution">
    <text evidence="3">The sequence shown here is derived from an EMBL/GenBank/DDBJ whole genome shotgun (WGS) entry which is preliminary data.</text>
</comment>
<dbReference type="CDD" id="cd07302">
    <property type="entry name" value="CHD"/>
    <property type="match status" value="1"/>
</dbReference>
<gene>
    <name evidence="3" type="ORF">GCM10009107_06910</name>
</gene>
<dbReference type="InterPro" id="IPR007890">
    <property type="entry name" value="CHASE2"/>
</dbReference>
<keyword evidence="4" id="KW-1185">Reference proteome</keyword>
<keyword evidence="1" id="KW-0472">Membrane</keyword>
<dbReference type="Pfam" id="PF00211">
    <property type="entry name" value="Guanylate_cyc"/>
    <property type="match status" value="1"/>
</dbReference>
<evidence type="ECO:0000259" key="2">
    <source>
        <dbReference type="PROSITE" id="PS50125"/>
    </source>
</evidence>
<feature type="transmembrane region" description="Helical" evidence="1">
    <location>
        <begin position="342"/>
        <end position="363"/>
    </location>
</feature>
<reference evidence="3 4" key="1">
    <citation type="journal article" date="2019" name="Int. J. Syst. Evol. Microbiol.">
        <title>The Global Catalogue of Microorganisms (GCM) 10K type strain sequencing project: providing services to taxonomists for standard genome sequencing and annotation.</title>
        <authorList>
            <consortium name="The Broad Institute Genomics Platform"/>
            <consortium name="The Broad Institute Genome Sequencing Center for Infectious Disease"/>
            <person name="Wu L."/>
            <person name="Ma J."/>
        </authorList>
    </citation>
    <scope>NUCLEOTIDE SEQUENCE [LARGE SCALE GENOMIC DNA]</scope>
    <source>
        <strain evidence="3 4">JCM 15503</strain>
    </source>
</reference>